<dbReference type="InterPro" id="IPR018958">
    <property type="entry name" value="Knr4/Smi1-like_dom"/>
</dbReference>
<dbReference type="Proteomes" id="UP000325054">
    <property type="component" value="Unassembled WGS sequence"/>
</dbReference>
<feature type="domain" description="Knr4/Smi1-like" evidence="1">
    <location>
        <begin position="14"/>
        <end position="132"/>
    </location>
</feature>
<protein>
    <submittedName>
        <fullName evidence="2">SMI1/KNR4 family protein</fullName>
    </submittedName>
</protein>
<dbReference type="SUPFAM" id="SSF160631">
    <property type="entry name" value="SMI1/KNR4-like"/>
    <property type="match status" value="1"/>
</dbReference>
<reference evidence="2 3" key="1">
    <citation type="submission" date="2019-08" db="EMBL/GenBank/DDBJ databases">
        <title>Bacillus genomes from the desert of Cuatro Cienegas, Coahuila.</title>
        <authorList>
            <person name="Olmedo-Alvarez G."/>
        </authorList>
    </citation>
    <scope>NUCLEOTIDE SEQUENCE [LARGE SCALE GENOMIC DNA]</scope>
    <source>
        <strain evidence="2 3">CH451a_14T</strain>
    </source>
</reference>
<dbReference type="Gene3D" id="3.40.1580.10">
    <property type="entry name" value="SMI1/KNR4-like"/>
    <property type="match status" value="1"/>
</dbReference>
<sequence>MKDVRELIHTRKLGVDESDIKAVEDKLGAVFPELYKELFKLVNSAEIGEWTLYPIKDNRNLKKTWDDIVRQNTEVREEYLSEDLIAIGDDGSGDKLCLKVNDGIMEDKIYLWYHEDGELEEYAPDLKEFIISISEEESEDEHEDE</sequence>
<evidence type="ECO:0000259" key="1">
    <source>
        <dbReference type="SMART" id="SM00860"/>
    </source>
</evidence>
<dbReference type="Pfam" id="PF14567">
    <property type="entry name" value="SUKH_5"/>
    <property type="match status" value="1"/>
</dbReference>
<dbReference type="EMBL" id="VTEW01000002">
    <property type="protein sequence ID" value="TYS83156.1"/>
    <property type="molecule type" value="Genomic_DNA"/>
</dbReference>
<name>A0A5D4U735_9BACI</name>
<comment type="caution">
    <text evidence="2">The sequence shown here is derived from an EMBL/GenBank/DDBJ whole genome shotgun (WGS) entry which is preliminary data.</text>
</comment>
<dbReference type="OrthoDB" id="2045100at2"/>
<dbReference type="AlphaFoldDB" id="A0A5D4U735"/>
<evidence type="ECO:0000313" key="3">
    <source>
        <dbReference type="Proteomes" id="UP000325054"/>
    </source>
</evidence>
<dbReference type="InterPro" id="IPR037883">
    <property type="entry name" value="Knr4/Smi1-like_sf"/>
</dbReference>
<evidence type="ECO:0000313" key="2">
    <source>
        <dbReference type="EMBL" id="TYS83156.1"/>
    </source>
</evidence>
<accession>A0A5D4U735</accession>
<proteinExistence type="predicted"/>
<dbReference type="RefSeq" id="WP_148990654.1">
    <property type="nucleotide sequence ID" value="NZ_VTEW01000002.1"/>
</dbReference>
<organism evidence="2 3">
    <name type="scientific">Rossellomorea aquimaris</name>
    <dbReference type="NCBI Taxonomy" id="189382"/>
    <lineage>
        <taxon>Bacteria</taxon>
        <taxon>Bacillati</taxon>
        <taxon>Bacillota</taxon>
        <taxon>Bacilli</taxon>
        <taxon>Bacillales</taxon>
        <taxon>Bacillaceae</taxon>
        <taxon>Rossellomorea</taxon>
    </lineage>
</organism>
<dbReference type="SMART" id="SM00860">
    <property type="entry name" value="SMI1_KNR4"/>
    <property type="match status" value="1"/>
</dbReference>
<gene>
    <name evidence="2" type="ORF">FZC80_02150</name>
</gene>